<feature type="transmembrane region" description="Helical" evidence="7">
    <location>
        <begin position="486"/>
        <end position="505"/>
    </location>
</feature>
<dbReference type="InterPro" id="IPR001750">
    <property type="entry name" value="ND/Mrp_TM"/>
</dbReference>
<protein>
    <submittedName>
        <fullName evidence="9">NADH-quinone oxidoreductase subunit M</fullName>
        <ecNumber evidence="9">1.6.5.9</ecNumber>
    </submittedName>
</protein>
<keyword evidence="5 7" id="KW-0472">Membrane</keyword>
<feature type="transmembrane region" description="Helical" evidence="7">
    <location>
        <begin position="409"/>
        <end position="432"/>
    </location>
</feature>
<gene>
    <name evidence="9" type="ORF">ACEZDJ_03795</name>
</gene>
<dbReference type="Pfam" id="PF00361">
    <property type="entry name" value="Proton_antipo_M"/>
    <property type="match status" value="1"/>
</dbReference>
<feature type="transmembrane region" description="Helical" evidence="7">
    <location>
        <begin position="444"/>
        <end position="466"/>
    </location>
</feature>
<evidence type="ECO:0000313" key="10">
    <source>
        <dbReference type="Proteomes" id="UP001592528"/>
    </source>
</evidence>
<accession>A0ABV6UG32</accession>
<feature type="transmembrane region" description="Helical" evidence="7">
    <location>
        <begin position="340"/>
        <end position="361"/>
    </location>
</feature>
<dbReference type="EC" id="1.6.5.9" evidence="9"/>
<dbReference type="PANTHER" id="PTHR43507:SF1">
    <property type="entry name" value="NADH-UBIQUINONE OXIDOREDUCTASE CHAIN 4"/>
    <property type="match status" value="1"/>
</dbReference>
<proteinExistence type="inferred from homology"/>
<dbReference type="RefSeq" id="WP_030261244.1">
    <property type="nucleotide sequence ID" value="NZ_JBHEZZ010000002.1"/>
</dbReference>
<dbReference type="NCBIfam" id="TIGR01972">
    <property type="entry name" value="NDH_I_M"/>
    <property type="match status" value="1"/>
</dbReference>
<evidence type="ECO:0000256" key="7">
    <source>
        <dbReference type="SAM" id="Phobius"/>
    </source>
</evidence>
<keyword evidence="9" id="KW-0560">Oxidoreductase</keyword>
<evidence type="ECO:0000256" key="5">
    <source>
        <dbReference type="ARBA" id="ARBA00023136"/>
    </source>
</evidence>
<name>A0ABV6UG32_9ACTN</name>
<evidence type="ECO:0000256" key="6">
    <source>
        <dbReference type="RuleBase" id="RU000320"/>
    </source>
</evidence>
<feature type="domain" description="NADH:quinone oxidoreductase/Mrp antiporter transmembrane" evidence="8">
    <location>
        <begin position="147"/>
        <end position="457"/>
    </location>
</feature>
<feature type="transmembrane region" description="Helical" evidence="7">
    <location>
        <begin position="39"/>
        <end position="58"/>
    </location>
</feature>
<feature type="transmembrane region" description="Helical" evidence="7">
    <location>
        <begin position="367"/>
        <end position="388"/>
    </location>
</feature>
<dbReference type="GO" id="GO:0050136">
    <property type="term" value="F:NADH dehydrogenase (quinone) (non-electrogenic) activity"/>
    <property type="evidence" value="ECO:0007669"/>
    <property type="project" value="UniProtKB-EC"/>
</dbReference>
<evidence type="ECO:0000313" key="9">
    <source>
        <dbReference type="EMBL" id="MFC1400409.1"/>
    </source>
</evidence>
<dbReference type="InterPro" id="IPR010227">
    <property type="entry name" value="NADH_Q_OxRdtase_chainM/4"/>
</dbReference>
<comment type="caution">
    <text evidence="9">The sequence shown here is derived from an EMBL/GenBank/DDBJ whole genome shotgun (WGS) entry which is preliminary data.</text>
</comment>
<feature type="transmembrane region" description="Helical" evidence="7">
    <location>
        <begin position="312"/>
        <end position="333"/>
    </location>
</feature>
<feature type="transmembrane region" description="Helical" evidence="7">
    <location>
        <begin position="79"/>
        <end position="108"/>
    </location>
</feature>
<sequence>MSSFPLLTVAAALPAVGAVLTAALPAATSAKRRDVNKVLPLGVSVLTLVLAAIVAIRFKPGGARYQMTEYHSWISDFGIGYSLGVDGIAVVLILLTAVLVPVVMLASWHDADPVANDAGTFERNRRTQGFFALILAVEAMVVLSFEATDVFLFYVFFEAMLIPMYFLIGGFGDRTVGEDARQRSYAAVKFLLYNLLGGLIMLAAVIGLYVITAKQGIGTDGHGTFDLGTITQALASGKLHFSPVAEKALFLGFMFAFAVKAPLWPLHTWLPNAMGEATPGVAVLITAVVDKVGTYAMLRFCLQLFPDASKTFGPAILVLSLIGIIYGALLAVGQKDIKRLIAYASISHFGFIIMGIFAMTSQGQAGATLYMVNHGISTAALLLVAGFLMSRRGSRLIADYGGVQKVAPVLAGTFMIGGLATLSLPGLAPFVSEFLVLVGTFTRYPAIGIIATIGIVLAALYVLVLYQRTMTGPVKPEVAGFRDLHARELVVVTPLIALLLFLGVYPRPIADIVNPAVRDTMSDVHRTDPAPAHPITAAQVAAANSQGGGQ</sequence>
<dbReference type="EMBL" id="JBHEZZ010000002">
    <property type="protein sequence ID" value="MFC1400409.1"/>
    <property type="molecule type" value="Genomic_DNA"/>
</dbReference>
<feature type="transmembrane region" description="Helical" evidence="7">
    <location>
        <begin position="191"/>
        <end position="211"/>
    </location>
</feature>
<dbReference type="InterPro" id="IPR003918">
    <property type="entry name" value="NADH_UbQ_OxRdtase"/>
</dbReference>
<keyword evidence="3 6" id="KW-0812">Transmembrane</keyword>
<feature type="transmembrane region" description="Helical" evidence="7">
    <location>
        <begin position="128"/>
        <end position="145"/>
    </location>
</feature>
<comment type="subcellular location">
    <subcellularLocation>
        <location evidence="1">Endomembrane system</location>
        <topology evidence="1">Multi-pass membrane protein</topology>
    </subcellularLocation>
    <subcellularLocation>
        <location evidence="6">Membrane</location>
        <topology evidence="6">Multi-pass membrane protein</topology>
    </subcellularLocation>
</comment>
<evidence type="ECO:0000256" key="4">
    <source>
        <dbReference type="ARBA" id="ARBA00022989"/>
    </source>
</evidence>
<reference evidence="9 10" key="1">
    <citation type="submission" date="2024-09" db="EMBL/GenBank/DDBJ databases">
        <authorList>
            <person name="Lee S.D."/>
        </authorList>
    </citation>
    <scope>NUCLEOTIDE SEQUENCE [LARGE SCALE GENOMIC DNA]</scope>
    <source>
        <strain evidence="9 10">N1-5</strain>
    </source>
</reference>
<dbReference type="NCBIfam" id="NF004500">
    <property type="entry name" value="PRK05846.1-4"/>
    <property type="match status" value="1"/>
</dbReference>
<evidence type="ECO:0000259" key="8">
    <source>
        <dbReference type="Pfam" id="PF00361"/>
    </source>
</evidence>
<keyword evidence="4 7" id="KW-1133">Transmembrane helix</keyword>
<comment type="similarity">
    <text evidence="2">Belongs to the complex I subunit 4 family.</text>
</comment>
<feature type="transmembrane region" description="Helical" evidence="7">
    <location>
        <begin position="152"/>
        <end position="171"/>
    </location>
</feature>
<dbReference type="Proteomes" id="UP001592528">
    <property type="component" value="Unassembled WGS sequence"/>
</dbReference>
<dbReference type="PRINTS" id="PR01437">
    <property type="entry name" value="NUOXDRDTASE4"/>
</dbReference>
<organism evidence="9 10">
    <name type="scientific">Streptacidiphilus cavernicola</name>
    <dbReference type="NCBI Taxonomy" id="3342716"/>
    <lineage>
        <taxon>Bacteria</taxon>
        <taxon>Bacillati</taxon>
        <taxon>Actinomycetota</taxon>
        <taxon>Actinomycetes</taxon>
        <taxon>Kitasatosporales</taxon>
        <taxon>Streptomycetaceae</taxon>
        <taxon>Streptacidiphilus</taxon>
    </lineage>
</organism>
<dbReference type="PANTHER" id="PTHR43507">
    <property type="entry name" value="NADH-UBIQUINONE OXIDOREDUCTASE CHAIN 4"/>
    <property type="match status" value="1"/>
</dbReference>
<evidence type="ECO:0000256" key="3">
    <source>
        <dbReference type="ARBA" id="ARBA00022692"/>
    </source>
</evidence>
<keyword evidence="10" id="KW-1185">Reference proteome</keyword>
<evidence type="ECO:0000256" key="1">
    <source>
        <dbReference type="ARBA" id="ARBA00004127"/>
    </source>
</evidence>
<feature type="transmembrane region" description="Helical" evidence="7">
    <location>
        <begin position="248"/>
        <end position="266"/>
    </location>
</feature>
<evidence type="ECO:0000256" key="2">
    <source>
        <dbReference type="ARBA" id="ARBA00009025"/>
    </source>
</evidence>